<dbReference type="Pfam" id="PF13561">
    <property type="entry name" value="adh_short_C2"/>
    <property type="match status" value="1"/>
</dbReference>
<dbReference type="InterPro" id="IPR002347">
    <property type="entry name" value="SDR_fam"/>
</dbReference>
<evidence type="ECO:0000259" key="3">
    <source>
        <dbReference type="SMART" id="SM00822"/>
    </source>
</evidence>
<evidence type="ECO:0000256" key="1">
    <source>
        <dbReference type="ARBA" id="ARBA00006484"/>
    </source>
</evidence>
<dbReference type="InterPro" id="IPR036291">
    <property type="entry name" value="NAD(P)-bd_dom_sf"/>
</dbReference>
<organism evidence="4 5">
    <name type="scientific">Streptomyces sulfonofaciens</name>
    <dbReference type="NCBI Taxonomy" id="68272"/>
    <lineage>
        <taxon>Bacteria</taxon>
        <taxon>Bacillati</taxon>
        <taxon>Actinomycetota</taxon>
        <taxon>Actinomycetes</taxon>
        <taxon>Kitasatosporales</taxon>
        <taxon>Streptomycetaceae</taxon>
        <taxon>Streptomyces</taxon>
    </lineage>
</organism>
<dbReference type="PANTHER" id="PTHR42760">
    <property type="entry name" value="SHORT-CHAIN DEHYDROGENASES/REDUCTASES FAMILY MEMBER"/>
    <property type="match status" value="1"/>
</dbReference>
<evidence type="ECO:0000256" key="2">
    <source>
        <dbReference type="ARBA" id="ARBA00023002"/>
    </source>
</evidence>
<dbReference type="GO" id="GO:0016616">
    <property type="term" value="F:oxidoreductase activity, acting on the CH-OH group of donors, NAD or NADP as acceptor"/>
    <property type="evidence" value="ECO:0007669"/>
    <property type="project" value="TreeGrafter"/>
</dbReference>
<keyword evidence="2" id="KW-0560">Oxidoreductase</keyword>
<comment type="caution">
    <text evidence="4">The sequence shown here is derived from an EMBL/GenBank/DDBJ whole genome shotgun (WGS) entry which is preliminary data.</text>
</comment>
<gene>
    <name evidence="4" type="ORF">GCM10018793_59820</name>
</gene>
<dbReference type="FunFam" id="3.40.50.720:FF:000084">
    <property type="entry name" value="Short-chain dehydrogenase reductase"/>
    <property type="match status" value="1"/>
</dbReference>
<dbReference type="PROSITE" id="PS00061">
    <property type="entry name" value="ADH_SHORT"/>
    <property type="match status" value="1"/>
</dbReference>
<dbReference type="SMART" id="SM00822">
    <property type="entry name" value="PKS_KR"/>
    <property type="match status" value="1"/>
</dbReference>
<dbReference type="AlphaFoldDB" id="A0A919GLJ1"/>
<dbReference type="PANTHER" id="PTHR42760:SF124">
    <property type="entry name" value="SHORT-CHAIN DEHYDROGENASE_REDUCTASE"/>
    <property type="match status" value="1"/>
</dbReference>
<accession>A0A919GLJ1</accession>
<dbReference type="Proteomes" id="UP000603708">
    <property type="component" value="Unassembled WGS sequence"/>
</dbReference>
<feature type="domain" description="Ketoreductase" evidence="3">
    <location>
        <begin position="8"/>
        <end position="229"/>
    </location>
</feature>
<dbReference type="NCBIfam" id="NF005559">
    <property type="entry name" value="PRK07231.1"/>
    <property type="match status" value="1"/>
</dbReference>
<evidence type="ECO:0000313" key="4">
    <source>
        <dbReference type="EMBL" id="GHH86738.1"/>
    </source>
</evidence>
<reference evidence="4" key="1">
    <citation type="journal article" date="2014" name="Int. J. Syst. Evol. Microbiol.">
        <title>Complete genome sequence of Corynebacterium casei LMG S-19264T (=DSM 44701T), isolated from a smear-ripened cheese.</title>
        <authorList>
            <consortium name="US DOE Joint Genome Institute (JGI-PGF)"/>
            <person name="Walter F."/>
            <person name="Albersmeier A."/>
            <person name="Kalinowski J."/>
            <person name="Ruckert C."/>
        </authorList>
    </citation>
    <scope>NUCLEOTIDE SEQUENCE</scope>
    <source>
        <strain evidence="4">JCM 5069</strain>
    </source>
</reference>
<dbReference type="RefSeq" id="WP_189937417.1">
    <property type="nucleotide sequence ID" value="NZ_BNCD01000024.1"/>
</dbReference>
<dbReference type="PRINTS" id="PR00080">
    <property type="entry name" value="SDRFAMILY"/>
</dbReference>
<reference evidence="4" key="2">
    <citation type="submission" date="2020-09" db="EMBL/GenBank/DDBJ databases">
        <authorList>
            <person name="Sun Q."/>
            <person name="Ohkuma M."/>
        </authorList>
    </citation>
    <scope>NUCLEOTIDE SEQUENCE</scope>
    <source>
        <strain evidence="4">JCM 5069</strain>
    </source>
</reference>
<comment type="similarity">
    <text evidence="1">Belongs to the short-chain dehydrogenases/reductases (SDR) family.</text>
</comment>
<dbReference type="PRINTS" id="PR00081">
    <property type="entry name" value="GDHRDH"/>
</dbReference>
<dbReference type="CDD" id="cd05233">
    <property type="entry name" value="SDR_c"/>
    <property type="match status" value="1"/>
</dbReference>
<dbReference type="EMBL" id="BNCD01000024">
    <property type="protein sequence ID" value="GHH86738.1"/>
    <property type="molecule type" value="Genomic_DNA"/>
</dbReference>
<dbReference type="InterPro" id="IPR020904">
    <property type="entry name" value="Sc_DH/Rdtase_CS"/>
</dbReference>
<dbReference type="InterPro" id="IPR057326">
    <property type="entry name" value="KR_dom"/>
</dbReference>
<sequence length="258" mass="26997">MAIDLTGRTAIVTGAASGIGRSVAVRLAAAGASVVIADRTPLPWHGGPSTEHLVTAAGGTAEFMACDLAVTSSVEAMFARAEARWGHVDIVVNNAAVSTGTSLTDTDDADWNHVLAVNVTGVFTLCRAAVRHMLDRPPRGEVRGRIVNITSQHGMVAAPEDIAYGVSKAAVAQLTRQIAVEYAAQGIVCNAVAPGKIETGPSARAEDPRWHEYWTSRTPWPRLGRPEDVAGAVLFLASDEASYITGVNLMVDGGWMAG</sequence>
<evidence type="ECO:0000313" key="5">
    <source>
        <dbReference type="Proteomes" id="UP000603708"/>
    </source>
</evidence>
<keyword evidence="5" id="KW-1185">Reference proteome</keyword>
<proteinExistence type="inferred from homology"/>
<dbReference type="Gene3D" id="3.40.50.720">
    <property type="entry name" value="NAD(P)-binding Rossmann-like Domain"/>
    <property type="match status" value="1"/>
</dbReference>
<dbReference type="SUPFAM" id="SSF51735">
    <property type="entry name" value="NAD(P)-binding Rossmann-fold domains"/>
    <property type="match status" value="1"/>
</dbReference>
<protein>
    <submittedName>
        <fullName evidence="4">Gluconate 5-dehydrogenase</fullName>
    </submittedName>
</protein>
<name>A0A919GLJ1_9ACTN</name>